<evidence type="ECO:0000256" key="1">
    <source>
        <dbReference type="ARBA" id="ARBA00023002"/>
    </source>
</evidence>
<accession>A0ABD3Q7B4</accession>
<evidence type="ECO:0000313" key="5">
    <source>
        <dbReference type="Proteomes" id="UP001516023"/>
    </source>
</evidence>
<dbReference type="Gene3D" id="3.40.50.720">
    <property type="entry name" value="NAD(P)-binding Rossmann-like Domain"/>
    <property type="match status" value="1"/>
</dbReference>
<dbReference type="EMBL" id="JABMIG020000064">
    <property type="protein sequence ID" value="KAL3796272.1"/>
    <property type="molecule type" value="Genomic_DNA"/>
</dbReference>
<feature type="region of interest" description="Disordered" evidence="2">
    <location>
        <begin position="271"/>
        <end position="300"/>
    </location>
</feature>
<sequence length="422" mass="47508">MKITVPVLPVTFILHFGGKIDVFVSSFQTPRVGRFVENIQQRKRAANVRIAPLTTRPPISSLHNAEFFDDGDPNAKAANSNYGELERLKLEEQRLSALLTSVRQQKLAVLRSRPLTIGIIGFGRFGQFIAKSFTKYGNVVATSRSDYAALANEMGVKYVHMSEMERLVVDEDLDVIVLAVSIVSFENTVKQLLPYLKKRMDKRGENSCPLIVDVLSVKEHPRNILLELLPEECDILCTHPMFGPDSAKNGWEGQTFVYEKTRINKVLLYPAGNESDGGNDDAEESFMDDGGHSRTVHSNSESFVESMDRIERFLSIWEEEGCKMTPLSCANHDAYAANSQFITHLMGRILGAQGLQPTPIDTRGFQSVLKLIENTNADSFDLFYGLYKYNRNSDLTIEKLRASMDDVTRTLLRTELKEARDK</sequence>
<proteinExistence type="predicted"/>
<name>A0ABD3Q7B4_9STRA</name>
<dbReference type="Proteomes" id="UP001516023">
    <property type="component" value="Unassembled WGS sequence"/>
</dbReference>
<feature type="domain" description="Prephenate/arogenate dehydrogenase" evidence="3">
    <location>
        <begin position="115"/>
        <end position="422"/>
    </location>
</feature>
<comment type="caution">
    <text evidence="4">The sequence shown here is derived from an EMBL/GenBank/DDBJ whole genome shotgun (WGS) entry which is preliminary data.</text>
</comment>
<feature type="compositionally biased region" description="Acidic residues" evidence="2">
    <location>
        <begin position="277"/>
        <end position="287"/>
    </location>
</feature>
<organism evidence="4 5">
    <name type="scientific">Cyclotella cryptica</name>
    <dbReference type="NCBI Taxonomy" id="29204"/>
    <lineage>
        <taxon>Eukaryota</taxon>
        <taxon>Sar</taxon>
        <taxon>Stramenopiles</taxon>
        <taxon>Ochrophyta</taxon>
        <taxon>Bacillariophyta</taxon>
        <taxon>Coscinodiscophyceae</taxon>
        <taxon>Thalassiosirophycidae</taxon>
        <taxon>Stephanodiscales</taxon>
        <taxon>Stephanodiscaceae</taxon>
        <taxon>Cyclotella</taxon>
    </lineage>
</organism>
<keyword evidence="1" id="KW-0560">Oxidoreductase</keyword>
<dbReference type="InterPro" id="IPR036291">
    <property type="entry name" value="NAD(P)-bd_dom_sf"/>
</dbReference>
<keyword evidence="5" id="KW-1185">Reference proteome</keyword>
<dbReference type="AlphaFoldDB" id="A0ABD3Q7B4"/>
<gene>
    <name evidence="4" type="ORF">HJC23_008592</name>
</gene>
<dbReference type="Pfam" id="PF03807">
    <property type="entry name" value="F420_oxidored"/>
    <property type="match status" value="1"/>
</dbReference>
<evidence type="ECO:0000259" key="3">
    <source>
        <dbReference type="PROSITE" id="PS51176"/>
    </source>
</evidence>
<dbReference type="InterPro" id="IPR028939">
    <property type="entry name" value="P5C_Rdtase_cat_N"/>
</dbReference>
<dbReference type="Pfam" id="PF26213">
    <property type="entry name" value="TYRAAT1_C"/>
    <property type="match status" value="1"/>
</dbReference>
<evidence type="ECO:0000313" key="4">
    <source>
        <dbReference type="EMBL" id="KAL3796272.1"/>
    </source>
</evidence>
<protein>
    <recommendedName>
        <fullName evidence="3">Prephenate/arogenate dehydrogenase domain-containing protein</fullName>
    </recommendedName>
</protein>
<evidence type="ECO:0000256" key="2">
    <source>
        <dbReference type="SAM" id="MobiDB-lite"/>
    </source>
</evidence>
<reference evidence="4 5" key="1">
    <citation type="journal article" date="2020" name="G3 (Bethesda)">
        <title>Improved Reference Genome for Cyclotella cryptica CCMP332, a Model for Cell Wall Morphogenesis, Salinity Adaptation, and Lipid Production in Diatoms (Bacillariophyta).</title>
        <authorList>
            <person name="Roberts W.R."/>
            <person name="Downey K.M."/>
            <person name="Ruck E.C."/>
            <person name="Traller J.C."/>
            <person name="Alverson A.J."/>
        </authorList>
    </citation>
    <scope>NUCLEOTIDE SEQUENCE [LARGE SCALE GENOMIC DNA]</scope>
    <source>
        <strain evidence="4 5">CCMP332</strain>
    </source>
</reference>
<dbReference type="InterPro" id="IPR045011">
    <property type="entry name" value="TYRAAT1/2"/>
</dbReference>
<dbReference type="PANTHER" id="PTHR43207">
    <property type="entry name" value="AROGENATE DEHYDROGENASE-RELATED"/>
    <property type="match status" value="1"/>
</dbReference>
<dbReference type="SUPFAM" id="SSF51735">
    <property type="entry name" value="NAD(P)-binding Rossmann-fold domains"/>
    <property type="match status" value="1"/>
</dbReference>
<dbReference type="GO" id="GO:0016491">
    <property type="term" value="F:oxidoreductase activity"/>
    <property type="evidence" value="ECO:0007669"/>
    <property type="project" value="UniProtKB-KW"/>
</dbReference>
<dbReference type="PROSITE" id="PS51176">
    <property type="entry name" value="PDH_ADH"/>
    <property type="match status" value="1"/>
</dbReference>
<dbReference type="InterPro" id="IPR003099">
    <property type="entry name" value="Prephen_DH"/>
</dbReference>
<dbReference type="InterPro" id="IPR059064">
    <property type="entry name" value="TYRAAT2_C"/>
</dbReference>
<dbReference type="PANTHER" id="PTHR43207:SF4">
    <property type="entry name" value="AROGENATE DEHYDROGENASE 2, CHLOROPLASTIC"/>
    <property type="match status" value="1"/>
</dbReference>